<keyword evidence="3" id="KW-1185">Reference proteome</keyword>
<accession>A0ABP1BUQ7</accession>
<evidence type="ECO:0000313" key="2">
    <source>
        <dbReference type="EMBL" id="CAK9880080.1"/>
    </source>
</evidence>
<dbReference type="EMBL" id="OZ023708">
    <property type="protein sequence ID" value="CAK9880080.1"/>
    <property type="molecule type" value="Genomic_DNA"/>
</dbReference>
<organism evidence="2 3">
    <name type="scientific">Sphagnum jensenii</name>
    <dbReference type="NCBI Taxonomy" id="128206"/>
    <lineage>
        <taxon>Eukaryota</taxon>
        <taxon>Viridiplantae</taxon>
        <taxon>Streptophyta</taxon>
        <taxon>Embryophyta</taxon>
        <taxon>Bryophyta</taxon>
        <taxon>Sphagnophytina</taxon>
        <taxon>Sphagnopsida</taxon>
        <taxon>Sphagnales</taxon>
        <taxon>Sphagnaceae</taxon>
        <taxon>Sphagnum</taxon>
    </lineage>
</organism>
<sequence>MCRTREDHVVIHACYGFKGPPVEVLSFLSTDVVTLALARDQGKGVARVRAKRKPGSHIKTPGSARKCEGVDPHTPKATPMLGVGESWSPKRTPETSERVLRGQNSMAWCALYIDGKLSKCRCLKWARIAHLDI</sequence>
<protein>
    <submittedName>
        <fullName evidence="2">Uncharacterized protein</fullName>
    </submittedName>
</protein>
<dbReference type="Proteomes" id="UP001497522">
    <property type="component" value="Chromosome 7"/>
</dbReference>
<reference evidence="2" key="1">
    <citation type="submission" date="2024-03" db="EMBL/GenBank/DDBJ databases">
        <authorList>
            <consortium name="ELIXIR-Norway"/>
            <consortium name="Elixir Norway"/>
        </authorList>
    </citation>
    <scope>NUCLEOTIDE SEQUENCE</scope>
</reference>
<feature type="compositionally biased region" description="Basic and acidic residues" evidence="1">
    <location>
        <begin position="65"/>
        <end position="74"/>
    </location>
</feature>
<evidence type="ECO:0000313" key="3">
    <source>
        <dbReference type="Proteomes" id="UP001497522"/>
    </source>
</evidence>
<feature type="compositionally biased region" description="Basic residues" evidence="1">
    <location>
        <begin position="46"/>
        <end position="56"/>
    </location>
</feature>
<evidence type="ECO:0000256" key="1">
    <source>
        <dbReference type="SAM" id="MobiDB-lite"/>
    </source>
</evidence>
<feature type="region of interest" description="Disordered" evidence="1">
    <location>
        <begin position="46"/>
        <end position="98"/>
    </location>
</feature>
<name>A0ABP1BUQ7_9BRYO</name>
<proteinExistence type="predicted"/>
<gene>
    <name evidence="2" type="ORF">CSSPJE1EN2_LOCUS21569</name>
</gene>